<accession>A0A3M7QV92</accession>
<organism evidence="1 2">
    <name type="scientific">Brachionus plicatilis</name>
    <name type="common">Marine rotifer</name>
    <name type="synonym">Brachionus muelleri</name>
    <dbReference type="NCBI Taxonomy" id="10195"/>
    <lineage>
        <taxon>Eukaryota</taxon>
        <taxon>Metazoa</taxon>
        <taxon>Spiralia</taxon>
        <taxon>Gnathifera</taxon>
        <taxon>Rotifera</taxon>
        <taxon>Eurotatoria</taxon>
        <taxon>Monogononta</taxon>
        <taxon>Pseudotrocha</taxon>
        <taxon>Ploima</taxon>
        <taxon>Brachionidae</taxon>
        <taxon>Brachionus</taxon>
    </lineage>
</organism>
<proteinExistence type="predicted"/>
<evidence type="ECO:0000313" key="2">
    <source>
        <dbReference type="Proteomes" id="UP000276133"/>
    </source>
</evidence>
<name>A0A3M7QV92_BRAPC</name>
<keyword evidence="2" id="KW-1185">Reference proteome</keyword>
<sequence length="139" mass="15856">MALLKSSAMTEAIKSIIITGQSLFILMNNLNQFVSVHQLTLFICLFLMNISSKLEKGMKVKIIGSKIHEYLFYFELAQLGELCNLVLKIEKLLIPQMKQSEKTFKSLSKQSPQNLCEFCKIAPNSKISQTRTVREIKII</sequence>
<protein>
    <submittedName>
        <fullName evidence="1">Uncharacterized protein</fullName>
    </submittedName>
</protein>
<dbReference type="AlphaFoldDB" id="A0A3M7QV92"/>
<evidence type="ECO:0000313" key="1">
    <source>
        <dbReference type="EMBL" id="RNA15223.1"/>
    </source>
</evidence>
<dbReference type="Proteomes" id="UP000276133">
    <property type="component" value="Unassembled WGS sequence"/>
</dbReference>
<gene>
    <name evidence="1" type="ORF">BpHYR1_023080</name>
</gene>
<reference evidence="1 2" key="1">
    <citation type="journal article" date="2018" name="Sci. Rep.">
        <title>Genomic signatures of local adaptation to the degree of environmental predictability in rotifers.</title>
        <authorList>
            <person name="Franch-Gras L."/>
            <person name="Hahn C."/>
            <person name="Garcia-Roger E.M."/>
            <person name="Carmona M.J."/>
            <person name="Serra M."/>
            <person name="Gomez A."/>
        </authorList>
    </citation>
    <scope>NUCLEOTIDE SEQUENCE [LARGE SCALE GENOMIC DNA]</scope>
    <source>
        <strain evidence="1">HYR1</strain>
    </source>
</reference>
<dbReference type="EMBL" id="REGN01005007">
    <property type="protein sequence ID" value="RNA15223.1"/>
    <property type="molecule type" value="Genomic_DNA"/>
</dbReference>
<comment type="caution">
    <text evidence="1">The sequence shown here is derived from an EMBL/GenBank/DDBJ whole genome shotgun (WGS) entry which is preliminary data.</text>
</comment>